<evidence type="ECO:0000256" key="1">
    <source>
        <dbReference type="ARBA" id="ARBA00012528"/>
    </source>
</evidence>
<dbReference type="PROSITE" id="PS50887">
    <property type="entry name" value="GGDEF"/>
    <property type="match status" value="1"/>
</dbReference>
<name>A0ABR8TQI5_9PSED</name>
<sequence length="519" mass="58042">MPKLDLRRLILLLSMSATSLVLAYFLYASYQMQRELLIKQTLEANRIYAVKLAEVTENFLNTAHKQLAYSASVIGPRLNTAEHLNGEVDRLLLQTNTFNSVYVVNTESKLLARAPRNHQAEDSLIDNPGSYSALASQQPSIVQAYSAPHGRLIVAMTHPLHTAQGDYLGYIGGAIYLQENNSLHDLLGEHYYRDGSYLYVVHDRQLIYHNKQERVGEIIHGNPAIHEVSQGREGNQLLTNSEGIEMLAGFAPVQSTGWGIVAQRPLQATLTELNKLMLNMLITLVPFFLAVMLAIWWLSRIISQPLWSLAKSVQKDDARIAENAVRQIKPWYFEVAQLKQSILSGLEMLNHRIGKLNLDSMTDPLTELLNRRGAQAAIDKWHVSAQPFAVILLDIDHFKQVNDAHGHDIGDLTLQFLARQMRRLSGNENVLCRSGGEEFMVLMPDTDLKEAGEFAENLRATLASTRSPAGEPITLSLGVAHYPISNARIEMVLRSADQALYQAKRQGRNKVVIAAAQRS</sequence>
<comment type="caution">
    <text evidence="5">The sequence shown here is derived from an EMBL/GenBank/DDBJ whole genome shotgun (WGS) entry which is preliminary data.</text>
</comment>
<dbReference type="SUPFAM" id="SSF55073">
    <property type="entry name" value="Nucleotide cyclase"/>
    <property type="match status" value="1"/>
</dbReference>
<dbReference type="CDD" id="cd18773">
    <property type="entry name" value="PDC1_HK_sensor"/>
    <property type="match status" value="1"/>
</dbReference>
<evidence type="ECO:0000259" key="4">
    <source>
        <dbReference type="PROSITE" id="PS50887"/>
    </source>
</evidence>
<feature type="transmembrane region" description="Helical" evidence="3">
    <location>
        <begin position="276"/>
        <end position="298"/>
    </location>
</feature>
<dbReference type="PANTHER" id="PTHR45138:SF9">
    <property type="entry name" value="DIGUANYLATE CYCLASE DGCM-RELATED"/>
    <property type="match status" value="1"/>
</dbReference>
<reference evidence="5 6" key="1">
    <citation type="submission" date="2020-08" db="EMBL/GenBank/DDBJ databases">
        <title>A Genomic Blueprint of the Chicken Gut Microbiome.</title>
        <authorList>
            <person name="Gilroy R."/>
            <person name="Ravi A."/>
            <person name="Getino M."/>
            <person name="Pursley I."/>
            <person name="Horton D.L."/>
            <person name="Alikhan N.-F."/>
            <person name="Baker D."/>
            <person name="Gharbi K."/>
            <person name="Hall N."/>
            <person name="Watson M."/>
            <person name="Adriaenssens E.M."/>
            <person name="Foster-Nyarko E."/>
            <person name="Jarju S."/>
            <person name="Secka A."/>
            <person name="Antonio M."/>
            <person name="Oren A."/>
            <person name="Chaudhuri R."/>
            <person name="La Ragione R.M."/>
            <person name="Hildebrand F."/>
            <person name="Pallen M.J."/>
        </authorList>
    </citation>
    <scope>NUCLEOTIDE SEQUENCE [LARGE SCALE GENOMIC DNA]</scope>
    <source>
        <strain evidence="5 6">Sa2CUA2</strain>
    </source>
</reference>
<dbReference type="SUPFAM" id="SSF103190">
    <property type="entry name" value="Sensory domain-like"/>
    <property type="match status" value="1"/>
</dbReference>
<evidence type="ECO:0000256" key="2">
    <source>
        <dbReference type="ARBA" id="ARBA00034247"/>
    </source>
</evidence>
<dbReference type="NCBIfam" id="TIGR00254">
    <property type="entry name" value="GGDEF"/>
    <property type="match status" value="1"/>
</dbReference>
<dbReference type="SMART" id="SM00267">
    <property type="entry name" value="GGDEF"/>
    <property type="match status" value="1"/>
</dbReference>
<organism evidence="5 6">
    <name type="scientific">Serpens gallinarum</name>
    <dbReference type="NCBI Taxonomy" id="2763075"/>
    <lineage>
        <taxon>Bacteria</taxon>
        <taxon>Pseudomonadati</taxon>
        <taxon>Pseudomonadota</taxon>
        <taxon>Gammaproteobacteria</taxon>
        <taxon>Pseudomonadales</taxon>
        <taxon>Pseudomonadaceae</taxon>
        <taxon>Pseudomonas</taxon>
    </lineage>
</organism>
<feature type="domain" description="GGDEF" evidence="4">
    <location>
        <begin position="386"/>
        <end position="516"/>
    </location>
</feature>
<comment type="catalytic activity">
    <reaction evidence="2">
        <text>2 GTP = 3',3'-c-di-GMP + 2 diphosphate</text>
        <dbReference type="Rhea" id="RHEA:24898"/>
        <dbReference type="ChEBI" id="CHEBI:33019"/>
        <dbReference type="ChEBI" id="CHEBI:37565"/>
        <dbReference type="ChEBI" id="CHEBI:58805"/>
        <dbReference type="EC" id="2.7.7.65"/>
    </reaction>
</comment>
<dbReference type="Pfam" id="PF00990">
    <property type="entry name" value="GGDEF"/>
    <property type="match status" value="1"/>
</dbReference>
<keyword evidence="3" id="KW-1133">Transmembrane helix</keyword>
<protein>
    <recommendedName>
        <fullName evidence="1">diguanylate cyclase</fullName>
        <ecNumber evidence="1">2.7.7.65</ecNumber>
    </recommendedName>
</protein>
<evidence type="ECO:0000256" key="3">
    <source>
        <dbReference type="SAM" id="Phobius"/>
    </source>
</evidence>
<dbReference type="Proteomes" id="UP000611945">
    <property type="component" value="Unassembled WGS sequence"/>
</dbReference>
<dbReference type="InterPro" id="IPR043128">
    <property type="entry name" value="Rev_trsase/Diguanyl_cyclase"/>
</dbReference>
<dbReference type="RefSeq" id="WP_251836810.1">
    <property type="nucleotide sequence ID" value="NZ_JACSQG010000006.1"/>
</dbReference>
<evidence type="ECO:0000313" key="6">
    <source>
        <dbReference type="Proteomes" id="UP000611945"/>
    </source>
</evidence>
<keyword evidence="6" id="KW-1185">Reference proteome</keyword>
<dbReference type="Gene3D" id="3.30.450.20">
    <property type="entry name" value="PAS domain"/>
    <property type="match status" value="1"/>
</dbReference>
<dbReference type="Gene3D" id="3.30.70.270">
    <property type="match status" value="1"/>
</dbReference>
<dbReference type="CDD" id="cd18774">
    <property type="entry name" value="PDC2_HK_sensor"/>
    <property type="match status" value="1"/>
</dbReference>
<dbReference type="InterPro" id="IPR029151">
    <property type="entry name" value="Sensor-like_sf"/>
</dbReference>
<accession>A0ABR8TQI5</accession>
<dbReference type="InterPro" id="IPR029787">
    <property type="entry name" value="Nucleotide_cyclase"/>
</dbReference>
<keyword evidence="3" id="KW-0472">Membrane</keyword>
<feature type="transmembrane region" description="Helical" evidence="3">
    <location>
        <begin position="6"/>
        <end position="27"/>
    </location>
</feature>
<dbReference type="InterPro" id="IPR000160">
    <property type="entry name" value="GGDEF_dom"/>
</dbReference>
<dbReference type="EMBL" id="JACSQG010000006">
    <property type="protein sequence ID" value="MBD7978037.1"/>
    <property type="molecule type" value="Genomic_DNA"/>
</dbReference>
<proteinExistence type="predicted"/>
<dbReference type="PANTHER" id="PTHR45138">
    <property type="entry name" value="REGULATORY COMPONENTS OF SENSORY TRANSDUCTION SYSTEM"/>
    <property type="match status" value="1"/>
</dbReference>
<dbReference type="InterPro" id="IPR050469">
    <property type="entry name" value="Diguanylate_Cyclase"/>
</dbReference>
<keyword evidence="3" id="KW-0812">Transmembrane</keyword>
<evidence type="ECO:0000313" key="5">
    <source>
        <dbReference type="EMBL" id="MBD7978037.1"/>
    </source>
</evidence>
<dbReference type="EC" id="2.7.7.65" evidence="1"/>
<dbReference type="CDD" id="cd01949">
    <property type="entry name" value="GGDEF"/>
    <property type="match status" value="1"/>
</dbReference>
<gene>
    <name evidence="5" type="ORF">H9642_12670</name>
</gene>